<keyword evidence="2" id="KW-1185">Reference proteome</keyword>
<protein>
    <submittedName>
        <fullName evidence="1">Uncharacterized protein</fullName>
    </submittedName>
</protein>
<accession>A0ACB9RQT0</accession>
<name>A0ACB9RQT0_9MYRT</name>
<proteinExistence type="predicted"/>
<reference evidence="2" key="1">
    <citation type="journal article" date="2023" name="Front. Plant Sci.">
        <title>Chromosomal-level genome assembly of Melastoma candidum provides insights into trichome evolution.</title>
        <authorList>
            <person name="Zhong Y."/>
            <person name="Wu W."/>
            <person name="Sun C."/>
            <person name="Zou P."/>
            <person name="Liu Y."/>
            <person name="Dai S."/>
            <person name="Zhou R."/>
        </authorList>
    </citation>
    <scope>NUCLEOTIDE SEQUENCE [LARGE SCALE GENOMIC DNA]</scope>
</reference>
<gene>
    <name evidence="1" type="ORF">MLD38_007421</name>
</gene>
<organism evidence="1 2">
    <name type="scientific">Melastoma candidum</name>
    <dbReference type="NCBI Taxonomy" id="119954"/>
    <lineage>
        <taxon>Eukaryota</taxon>
        <taxon>Viridiplantae</taxon>
        <taxon>Streptophyta</taxon>
        <taxon>Embryophyta</taxon>
        <taxon>Tracheophyta</taxon>
        <taxon>Spermatophyta</taxon>
        <taxon>Magnoliopsida</taxon>
        <taxon>eudicotyledons</taxon>
        <taxon>Gunneridae</taxon>
        <taxon>Pentapetalae</taxon>
        <taxon>rosids</taxon>
        <taxon>malvids</taxon>
        <taxon>Myrtales</taxon>
        <taxon>Melastomataceae</taxon>
        <taxon>Melastomatoideae</taxon>
        <taxon>Melastomateae</taxon>
        <taxon>Melastoma</taxon>
    </lineage>
</organism>
<evidence type="ECO:0000313" key="2">
    <source>
        <dbReference type="Proteomes" id="UP001057402"/>
    </source>
</evidence>
<comment type="caution">
    <text evidence="1">The sequence shown here is derived from an EMBL/GenBank/DDBJ whole genome shotgun (WGS) entry which is preliminary data.</text>
</comment>
<dbReference type="Proteomes" id="UP001057402">
    <property type="component" value="Chromosome 3"/>
</dbReference>
<dbReference type="EMBL" id="CM042882">
    <property type="protein sequence ID" value="KAI4381342.1"/>
    <property type="molecule type" value="Genomic_DNA"/>
</dbReference>
<sequence length="176" mass="19190">MPFHRRSPSLPTPESDNVVREQQQRSDVRNPGDKPTGTHLPGLPCLAEPTPPVLPLQRLPQSPPQHSLSPGLHFMRCHKPVLPPAHGGCIGWGVDLITARGVRLCTREAYLSVKEVDVVITADLGTLQRLPTTVGYGNAFEMVITGRRIGAEQRRQRPWGLSVGIFLVSGGVDSKC</sequence>
<evidence type="ECO:0000313" key="1">
    <source>
        <dbReference type="EMBL" id="KAI4381342.1"/>
    </source>
</evidence>